<organism evidence="4 5">
    <name type="scientific">Rhodopirellula halodulae</name>
    <dbReference type="NCBI Taxonomy" id="2894198"/>
    <lineage>
        <taxon>Bacteria</taxon>
        <taxon>Pseudomonadati</taxon>
        <taxon>Planctomycetota</taxon>
        <taxon>Planctomycetia</taxon>
        <taxon>Pirellulales</taxon>
        <taxon>Pirellulaceae</taxon>
        <taxon>Rhodopirellula</taxon>
    </lineage>
</organism>
<dbReference type="InterPro" id="IPR050248">
    <property type="entry name" value="Polysacc_deacetylase_ArnD"/>
</dbReference>
<feature type="domain" description="NodB homology" evidence="3">
    <location>
        <begin position="15"/>
        <end position="130"/>
    </location>
</feature>
<evidence type="ECO:0000313" key="5">
    <source>
        <dbReference type="Proteomes" id="UP001430306"/>
    </source>
</evidence>
<proteinExistence type="predicted"/>
<evidence type="ECO:0000259" key="3">
    <source>
        <dbReference type="Pfam" id="PF01522"/>
    </source>
</evidence>
<dbReference type="Proteomes" id="UP001430306">
    <property type="component" value="Unassembled WGS sequence"/>
</dbReference>
<evidence type="ECO:0000313" key="4">
    <source>
        <dbReference type="EMBL" id="MCC9645096.1"/>
    </source>
</evidence>
<dbReference type="RefSeq" id="WP_230276745.1">
    <property type="nucleotide sequence ID" value="NZ_JAJKFW010000063.1"/>
</dbReference>
<keyword evidence="5" id="KW-1185">Reference proteome</keyword>
<dbReference type="CDD" id="cd10967">
    <property type="entry name" value="CE4_GLA_like_6s"/>
    <property type="match status" value="1"/>
</dbReference>
<keyword evidence="1" id="KW-0479">Metal-binding</keyword>
<name>A0ABS8NNK7_9BACT</name>
<comment type="caution">
    <text evidence="4">The sequence shown here is derived from an EMBL/GenBank/DDBJ whole genome shotgun (WGS) entry which is preliminary data.</text>
</comment>
<dbReference type="EMBL" id="JAJKFW010000063">
    <property type="protein sequence ID" value="MCC9645096.1"/>
    <property type="molecule type" value="Genomic_DNA"/>
</dbReference>
<reference evidence="4" key="1">
    <citation type="submission" date="2021-11" db="EMBL/GenBank/DDBJ databases">
        <title>Genome sequence.</title>
        <authorList>
            <person name="Sun Q."/>
        </authorList>
    </citation>
    <scope>NUCLEOTIDE SEQUENCE</scope>
    <source>
        <strain evidence="4">JC740</strain>
    </source>
</reference>
<dbReference type="SUPFAM" id="SSF88713">
    <property type="entry name" value="Glycoside hydrolase/deacetylase"/>
    <property type="match status" value="1"/>
</dbReference>
<dbReference type="InterPro" id="IPR002509">
    <property type="entry name" value="NODB_dom"/>
</dbReference>
<dbReference type="Pfam" id="PF01522">
    <property type="entry name" value="Polysacc_deac_1"/>
    <property type="match status" value="1"/>
</dbReference>
<dbReference type="InterPro" id="IPR011330">
    <property type="entry name" value="Glyco_hydro/deAcase_b/a-brl"/>
</dbReference>
<dbReference type="Gene3D" id="3.20.20.370">
    <property type="entry name" value="Glycoside hydrolase/deacetylase"/>
    <property type="match status" value="1"/>
</dbReference>
<evidence type="ECO:0000256" key="1">
    <source>
        <dbReference type="ARBA" id="ARBA00022723"/>
    </source>
</evidence>
<protein>
    <submittedName>
        <fullName evidence="4">Polysaccharide deacetylase family protein</fullName>
    </submittedName>
</protein>
<gene>
    <name evidence="4" type="ORF">LOC71_22690</name>
</gene>
<keyword evidence="2" id="KW-0378">Hydrolase</keyword>
<evidence type="ECO:0000256" key="2">
    <source>
        <dbReference type="ARBA" id="ARBA00022801"/>
    </source>
</evidence>
<sequence>MQPSSSESDQRKASFTITTSWDDGHPMDFRLAELLNQYDLPATFYIPQSSQLETITEQQIRELSEQFEIGAHTLTHQALTSLPDVPAERQIRDSKLWIADVTGKECQMFCPPLGKFQREHVNAIARHGYKGYRTVELLRCDRPKFRVRGDYARGDAGWELACLPTSVQSHPHGRKAYFRNALKRGNWRGVHQASTDARLSDWPTLAEMMLEATERSGGVFHLWGHSWEIEANQQWENLERVFDQLSQFIRSGRATGATNGQLCCR</sequence>
<accession>A0ABS8NNK7</accession>
<dbReference type="PANTHER" id="PTHR10587">
    <property type="entry name" value="GLYCOSYL TRANSFERASE-RELATED"/>
    <property type="match status" value="1"/>
</dbReference>
<dbReference type="PANTHER" id="PTHR10587:SF133">
    <property type="entry name" value="CHITIN DEACETYLASE 1-RELATED"/>
    <property type="match status" value="1"/>
</dbReference>